<dbReference type="CDD" id="cd16936">
    <property type="entry name" value="HATPase_RsbW-like"/>
    <property type="match status" value="1"/>
</dbReference>
<dbReference type="PANTHER" id="PTHR35526">
    <property type="entry name" value="ANTI-SIGMA-F FACTOR RSBW-RELATED"/>
    <property type="match status" value="1"/>
</dbReference>
<evidence type="ECO:0000256" key="1">
    <source>
        <dbReference type="ARBA" id="ARBA00022527"/>
    </source>
</evidence>
<evidence type="ECO:0000313" key="4">
    <source>
        <dbReference type="Proteomes" id="UP000437736"/>
    </source>
</evidence>
<protein>
    <submittedName>
        <fullName evidence="3">ATP-binding protein</fullName>
    </submittedName>
</protein>
<dbReference type="SUPFAM" id="SSF55874">
    <property type="entry name" value="ATPase domain of HSP90 chaperone/DNA topoisomerase II/histidine kinase"/>
    <property type="match status" value="1"/>
</dbReference>
<evidence type="ECO:0000259" key="2">
    <source>
        <dbReference type="Pfam" id="PF13581"/>
    </source>
</evidence>
<keyword evidence="1" id="KW-0418">Kinase</keyword>
<feature type="domain" description="Histidine kinase/HSP90-like ATPase" evidence="2">
    <location>
        <begin position="14"/>
        <end position="128"/>
    </location>
</feature>
<gene>
    <name evidence="3" type="ORF">GHK86_10830</name>
</gene>
<dbReference type="Gene3D" id="3.30.565.10">
    <property type="entry name" value="Histidine kinase-like ATPase, C-terminal domain"/>
    <property type="match status" value="1"/>
</dbReference>
<keyword evidence="3" id="KW-0547">Nucleotide-binding</keyword>
<keyword evidence="1" id="KW-0808">Transferase</keyword>
<dbReference type="InterPro" id="IPR036890">
    <property type="entry name" value="HATPase_C_sf"/>
</dbReference>
<dbReference type="InterPro" id="IPR050267">
    <property type="entry name" value="Anti-sigma-factor_SerPK"/>
</dbReference>
<proteinExistence type="predicted"/>
<sequence>MESPQRARRRSVRLPADPTSAAAARRYVQDWLADLDRQEPSVCDAAVLCVSELLSNALQHTASRAVTLTISRDDAGMRIEVGDESSVDPVVRVAPDGERGRGLGIVSSLTCGWGVEHHADDGKSVWATIALDAGSGR</sequence>
<organism evidence="3 4">
    <name type="scientific">Acidiferrimicrobium australe</name>
    <dbReference type="NCBI Taxonomy" id="2664430"/>
    <lineage>
        <taxon>Bacteria</taxon>
        <taxon>Bacillati</taxon>
        <taxon>Actinomycetota</taxon>
        <taxon>Acidimicrobiia</taxon>
        <taxon>Acidimicrobiales</taxon>
        <taxon>Acidimicrobiaceae</taxon>
        <taxon>Acidiferrimicrobium</taxon>
    </lineage>
</organism>
<accession>A0ABW9QTM9</accession>
<evidence type="ECO:0000313" key="3">
    <source>
        <dbReference type="EMBL" id="MST33212.1"/>
    </source>
</evidence>
<keyword evidence="3" id="KW-0067">ATP-binding</keyword>
<comment type="caution">
    <text evidence="3">The sequence shown here is derived from an EMBL/GenBank/DDBJ whole genome shotgun (WGS) entry which is preliminary data.</text>
</comment>
<dbReference type="EMBL" id="WJHE01000524">
    <property type="protein sequence ID" value="MST33212.1"/>
    <property type="molecule type" value="Genomic_DNA"/>
</dbReference>
<reference evidence="3 4" key="1">
    <citation type="submission" date="2019-11" db="EMBL/GenBank/DDBJ databases">
        <title>Acidiferrimicrobium australis gen. nov., sp. nov., an acidophilic and obligately heterotrophic, member of the Actinobacteria that catalyses dissimilatory oxido- reduction of iron isolated from metal-rich acidic water in Chile.</title>
        <authorList>
            <person name="Gonzalez D."/>
            <person name="Huber K."/>
            <person name="Hedrich S."/>
            <person name="Rojas-Villalobos C."/>
            <person name="Quatrini R."/>
            <person name="Dinamarca M.A."/>
            <person name="Schwarz A."/>
            <person name="Canales C."/>
            <person name="Nancucheo I."/>
        </authorList>
    </citation>
    <scope>NUCLEOTIDE SEQUENCE [LARGE SCALE GENOMIC DNA]</scope>
    <source>
        <strain evidence="3 4">USS-CCA1</strain>
    </source>
</reference>
<dbReference type="PANTHER" id="PTHR35526:SF3">
    <property type="entry name" value="ANTI-SIGMA-F FACTOR RSBW"/>
    <property type="match status" value="1"/>
</dbReference>
<dbReference type="InterPro" id="IPR003594">
    <property type="entry name" value="HATPase_dom"/>
</dbReference>
<keyword evidence="4" id="KW-1185">Reference proteome</keyword>
<name>A0ABW9QTM9_9ACTN</name>
<dbReference type="Pfam" id="PF13581">
    <property type="entry name" value="HATPase_c_2"/>
    <property type="match status" value="1"/>
</dbReference>
<dbReference type="GO" id="GO:0005524">
    <property type="term" value="F:ATP binding"/>
    <property type="evidence" value="ECO:0007669"/>
    <property type="project" value="UniProtKB-KW"/>
</dbReference>
<dbReference type="Proteomes" id="UP000437736">
    <property type="component" value="Unassembled WGS sequence"/>
</dbReference>
<keyword evidence="1" id="KW-0723">Serine/threonine-protein kinase</keyword>